<protein>
    <submittedName>
        <fullName evidence="1">Uncharacterized protein</fullName>
    </submittedName>
</protein>
<evidence type="ECO:0000313" key="2">
    <source>
        <dbReference type="Proteomes" id="UP000000393"/>
    </source>
</evidence>
<organism evidence="1 2">
    <name type="scientific">Nitrosococcus watsoni (strain C-113)</name>
    <dbReference type="NCBI Taxonomy" id="105559"/>
    <lineage>
        <taxon>Bacteria</taxon>
        <taxon>Pseudomonadati</taxon>
        <taxon>Pseudomonadota</taxon>
        <taxon>Gammaproteobacteria</taxon>
        <taxon>Chromatiales</taxon>
        <taxon>Chromatiaceae</taxon>
        <taxon>Nitrosococcus</taxon>
    </lineage>
</organism>
<dbReference type="Proteomes" id="UP000000393">
    <property type="component" value="Chromosome"/>
</dbReference>
<dbReference type="STRING" id="105559.Nwat_0068"/>
<name>D8K860_NITWC</name>
<dbReference type="HOGENOM" id="CLU_2808097_0_0_6"/>
<evidence type="ECO:0000313" key="1">
    <source>
        <dbReference type="EMBL" id="ADJ27055.1"/>
    </source>
</evidence>
<dbReference type="AlphaFoldDB" id="D8K860"/>
<accession>D8K860</accession>
<keyword evidence="2" id="KW-1185">Reference proteome</keyword>
<proteinExistence type="predicted"/>
<dbReference type="EMBL" id="CP002086">
    <property type="protein sequence ID" value="ADJ27055.1"/>
    <property type="molecule type" value="Genomic_DNA"/>
</dbReference>
<sequence length="67" mass="7768">MQSDAANCAASRREQPFDGQNLLHHQMPHFYYPGEPARQLLDYAVTLSYIDSRHVTGYNPVYDQILR</sequence>
<reference evidence="1 2" key="1">
    <citation type="submission" date="2010-06" db="EMBL/GenBank/DDBJ databases">
        <title>Complete sequence of chromosome of Nitrosococcus watsoni C-113.</title>
        <authorList>
            <consortium name="US DOE Joint Genome Institute"/>
            <person name="Lucas S."/>
            <person name="Copeland A."/>
            <person name="Lapidus A."/>
            <person name="Cheng J.-F."/>
            <person name="Bruce D."/>
            <person name="Goodwin L."/>
            <person name="Pitluck S."/>
            <person name="Malfatti S.A."/>
            <person name="Chain P.S.G."/>
            <person name="Land M."/>
            <person name="Hauser L."/>
            <person name="Kyrpides N."/>
            <person name="Ivanova N."/>
            <person name="Cambell M.A."/>
            <person name="Heidelberg J.F."/>
            <person name="Klotz M.G."/>
            <person name="Woyke T."/>
        </authorList>
    </citation>
    <scope>NUCLEOTIDE SEQUENCE [LARGE SCALE GENOMIC DNA]</scope>
    <source>
        <strain evidence="1 2">C-113</strain>
    </source>
</reference>
<dbReference type="KEGG" id="nwa:Nwat_0068"/>
<gene>
    <name evidence="1" type="ordered locus">Nwat_0068</name>
</gene>